<feature type="compositionally biased region" description="Polar residues" evidence="2">
    <location>
        <begin position="562"/>
        <end position="573"/>
    </location>
</feature>
<dbReference type="SUPFAM" id="SSF57701">
    <property type="entry name" value="Zn2/Cys6 DNA-binding domain"/>
    <property type="match status" value="1"/>
</dbReference>
<dbReference type="EMBL" id="JBFMKM010000018">
    <property type="protein sequence ID" value="KAL1296641.1"/>
    <property type="molecule type" value="Genomic_DNA"/>
</dbReference>
<feature type="compositionally biased region" description="Low complexity" evidence="2">
    <location>
        <begin position="574"/>
        <end position="584"/>
    </location>
</feature>
<feature type="compositionally biased region" description="Low complexity" evidence="2">
    <location>
        <begin position="18"/>
        <end position="28"/>
    </location>
</feature>
<evidence type="ECO:0000313" key="4">
    <source>
        <dbReference type="Proteomes" id="UP001562354"/>
    </source>
</evidence>
<feature type="compositionally biased region" description="Polar residues" evidence="2">
    <location>
        <begin position="503"/>
        <end position="518"/>
    </location>
</feature>
<evidence type="ECO:0000256" key="2">
    <source>
        <dbReference type="SAM" id="MobiDB-lite"/>
    </source>
</evidence>
<accession>A0ABR3P1H7</accession>
<dbReference type="CDD" id="cd00067">
    <property type="entry name" value="GAL4"/>
    <property type="match status" value="1"/>
</dbReference>
<evidence type="ECO:0008006" key="5">
    <source>
        <dbReference type="Google" id="ProtNLM"/>
    </source>
</evidence>
<evidence type="ECO:0000313" key="3">
    <source>
        <dbReference type="EMBL" id="KAL1296641.1"/>
    </source>
</evidence>
<organism evidence="3 4">
    <name type="scientific">Neodothiora populina</name>
    <dbReference type="NCBI Taxonomy" id="2781224"/>
    <lineage>
        <taxon>Eukaryota</taxon>
        <taxon>Fungi</taxon>
        <taxon>Dikarya</taxon>
        <taxon>Ascomycota</taxon>
        <taxon>Pezizomycotina</taxon>
        <taxon>Dothideomycetes</taxon>
        <taxon>Dothideomycetidae</taxon>
        <taxon>Dothideales</taxon>
        <taxon>Dothioraceae</taxon>
        <taxon>Neodothiora</taxon>
    </lineage>
</organism>
<dbReference type="InterPro" id="IPR036864">
    <property type="entry name" value="Zn2-C6_fun-type_DNA-bd_sf"/>
</dbReference>
<proteinExistence type="predicted"/>
<feature type="compositionally biased region" description="Polar residues" evidence="2">
    <location>
        <begin position="604"/>
        <end position="614"/>
    </location>
</feature>
<feature type="compositionally biased region" description="Low complexity" evidence="2">
    <location>
        <begin position="357"/>
        <end position="371"/>
    </location>
</feature>
<protein>
    <recommendedName>
        <fullName evidence="5">Zn(2)-C6 fungal-type domain-containing protein</fullName>
    </recommendedName>
</protein>
<evidence type="ECO:0000256" key="1">
    <source>
        <dbReference type="ARBA" id="ARBA00023242"/>
    </source>
</evidence>
<keyword evidence="1" id="KW-0539">Nucleus</keyword>
<dbReference type="RefSeq" id="XP_069196323.1">
    <property type="nucleotide sequence ID" value="XM_069340444.1"/>
</dbReference>
<feature type="compositionally biased region" description="Low complexity" evidence="2">
    <location>
        <begin position="672"/>
        <end position="692"/>
    </location>
</feature>
<dbReference type="InterPro" id="IPR001138">
    <property type="entry name" value="Zn2Cys6_DnaBD"/>
</dbReference>
<sequence length="700" mass="76179">MADALSLTTNAGKRKRSPSAPSATPASTKLARTTTTPGNQLQINYLARQCADDLPFISKEDTLPNLLEVLTSYTHVLDRQESLASNLGARPLGPILIKRFERCFDGPPKIIASHSHAKGTTAGSEEEAAPTVTWLDVVHFAQAHPAQFDLATFSEGRRVCQFYYPQKQVRVQVSEEDFLFISSGRCQDLIPPLPIWEDEEKEVATCEILERALREVTNAADLVAARTRQLGHRLKGRRMAIQERRSEQGPQYAASNSEQEPRQTHTPPTVSAPPSAIAGTPYPTLSTPARTSVNPPVNTDASATIRSDLLKHLQSLPHNQPAMRPENRRTSQMQVASPMHGTPQPLISSATVDTARPPSTSVSPVPAAAPPTGHGLEQLSYYMEKNDPFLPSSFTPANMQAPDGTPRHNFSRPLPPSQESSQPYRSICQTHMEGLPRGSRVLPPCDRCRRLRMDCLKNLSSCAGCTKKHARCHWKEVRLEEVQGLEGFVDDVTSRKLNDTHAYESNVTSNNGTHSYSDNLDDNNPGPPSATDSQRMAIDDRNDQNGGTAAQNLPPLRRNELEQQAQASMSINHAQQESMQAQESQRTHSNQAPNAQLEHESEEVQNGASSISFSKRTETEDSHHAMDLLRLLSREATNIAGGQGGAGAGARNNGAFRSVYNPQSAEPEQDENTNNASSSSSGGNALGLALGLGVAGGDRH</sequence>
<feature type="compositionally biased region" description="Polar residues" evidence="2">
    <location>
        <begin position="253"/>
        <end position="269"/>
    </location>
</feature>
<dbReference type="Proteomes" id="UP001562354">
    <property type="component" value="Unassembled WGS sequence"/>
</dbReference>
<feature type="compositionally biased region" description="Polar residues" evidence="2">
    <location>
        <begin position="1"/>
        <end position="11"/>
    </location>
</feature>
<name>A0ABR3P1H7_9PEZI</name>
<comment type="caution">
    <text evidence="3">The sequence shown here is derived from an EMBL/GenBank/DDBJ whole genome shotgun (WGS) entry which is preliminary data.</text>
</comment>
<reference evidence="3 4" key="1">
    <citation type="submission" date="2024-07" db="EMBL/GenBank/DDBJ databases">
        <title>Draft sequence of the Neodothiora populina.</title>
        <authorList>
            <person name="Drown D.D."/>
            <person name="Schuette U.S."/>
            <person name="Buechlein A.B."/>
            <person name="Rusch D.R."/>
            <person name="Winton L.W."/>
            <person name="Adams G.A."/>
        </authorList>
    </citation>
    <scope>NUCLEOTIDE SEQUENCE [LARGE SCALE GENOMIC DNA]</scope>
    <source>
        <strain evidence="3 4">CPC 39397</strain>
    </source>
</reference>
<dbReference type="GeneID" id="95973828"/>
<feature type="region of interest" description="Disordered" evidence="2">
    <location>
        <begin position="233"/>
        <end position="300"/>
    </location>
</feature>
<feature type="region of interest" description="Disordered" evidence="2">
    <location>
        <begin position="501"/>
        <end position="622"/>
    </location>
</feature>
<feature type="region of interest" description="Disordered" evidence="2">
    <location>
        <begin position="403"/>
        <end position="422"/>
    </location>
</feature>
<feature type="region of interest" description="Disordered" evidence="2">
    <location>
        <begin position="352"/>
        <end position="371"/>
    </location>
</feature>
<keyword evidence="4" id="KW-1185">Reference proteome</keyword>
<feature type="compositionally biased region" description="Polar residues" evidence="2">
    <location>
        <begin position="283"/>
        <end position="300"/>
    </location>
</feature>
<feature type="region of interest" description="Disordered" evidence="2">
    <location>
        <begin position="1"/>
        <end position="35"/>
    </location>
</feature>
<gene>
    <name evidence="3" type="ORF">AAFC00_000125</name>
</gene>
<feature type="region of interest" description="Disordered" evidence="2">
    <location>
        <begin position="642"/>
        <end position="700"/>
    </location>
</feature>